<dbReference type="Pfam" id="PF11249">
    <property type="entry name" value="DUF3047"/>
    <property type="match status" value="1"/>
</dbReference>
<proteinExistence type="predicted"/>
<reference evidence="1 2" key="1">
    <citation type="submission" date="2010-04" db="EMBL/GenBank/DDBJ databases">
        <title>The genome of Herbaspirillum seropedicae SmR1, an endophytic, nitrogen-fixing, plant-growth promoting beta-Proteobacteria.</title>
        <authorList>
            <person name="Pedrosa F.O."/>
            <person name="Monteiro R.A."/>
            <person name="Wassem R."/>
            <person name="Cruz L.M."/>
            <person name="Ayub R.A."/>
            <person name="Colauto N.B."/>
            <person name="Fernandez M.A."/>
            <person name="Fungaro M.H.P."/>
            <person name="Grisard E.C."/>
            <person name="Hungria M."/>
            <person name="Madeira H.M.F."/>
            <person name="Nodari R.O."/>
            <person name="Osaku C.A."/>
            <person name="Petzl-Erler M.L."/>
            <person name="Terenzi H."/>
            <person name="Vieira L.G.E."/>
            <person name="Almeida M.I.M."/>
            <person name="Alves L.R."/>
            <person name="Arantes O.M.N."/>
            <person name="Balsanelli E."/>
            <person name="Barcellos F.G."/>
            <person name="Baura V.A."/>
            <person name="Binde D.R."/>
            <person name="Campo R.J."/>
            <person name="Chubatsu L.S."/>
            <person name="Chueire L.M.O."/>
            <person name="Ciferri R.R."/>
            <person name="Correa L.C."/>
            <person name="da Conceicao Silva J.L."/>
            <person name="Dabul A.N.G."/>
            <person name="Dambros B.P."/>
            <person name="Faoro H."/>
            <person name="Favetti A."/>
            <person name="Friedermann G."/>
            <person name="Furlaneto M.C."/>
            <person name="Gasques L.S."/>
            <person name="Gimenes C.C.T."/>
            <person name="Gioppo N.M.R."/>
            <person name="Glienke-Blanco C."/>
            <person name="Godoy L.P."/>
            <person name="Guerra M.P."/>
            <person name="Karp S."/>
            <person name="Kava-Cordeiro V."/>
            <person name="Margarido V.P."/>
            <person name="Mathioni S.M."/>
            <person name="Menck-Soares M.A."/>
            <person name="Murace N.K."/>
            <person name="Nicolas M.F."/>
            <person name="Oliveira C.E.C."/>
            <person name="Pagnan N.A.B."/>
            <person name="Pamphile J.A."/>
            <person name="Patussi E.V."/>
            <person name="Pereira L.F.P."/>
            <person name="Pereira-Ferrari L."/>
            <person name="Pinto F.G.S."/>
            <person name="Precoma C."/>
            <person name="Prioli A.J."/>
            <person name="Prioli S.M.A.P."/>
            <person name="Raittz R.T."/>
            <person name="Ramos H.J.O."/>
            <person name="Ribeiro E.M.S.F."/>
            <person name="Rigo L.U."/>
            <person name="Rocha C.L.M.S.C."/>
            <person name="Rocha S.N."/>
            <person name="Santos K."/>
            <person name="Satori D."/>
            <person name="Silva A.G."/>
            <person name="Simao R.C.G."/>
            <person name="Soares M.A.M."/>
            <person name="Souza E.M."/>
            <person name="Steffens M.B.R."/>
            <person name="Steindel M."/>
            <person name="Tadra-Sfeir M.Z."/>
            <person name="Takahashi E.K."/>
            <person name="Torres R.A."/>
            <person name="Valle J.S."/>
            <person name="Vernal J.I."/>
            <person name="Vilas-Boas L.A."/>
            <person name="Watanabe M.A.E."/>
            <person name="Weiss V.A."/>
            <person name="Yates M.A."/>
            <person name="Souza E.M."/>
        </authorList>
    </citation>
    <scope>NUCLEOTIDE SEQUENCE [LARGE SCALE GENOMIC DNA]</scope>
    <source>
        <strain evidence="1 2">SmR1</strain>
    </source>
</reference>
<organism evidence="1 2">
    <name type="scientific">Herbaspirillum seropedicae (strain SmR1)</name>
    <dbReference type="NCBI Taxonomy" id="757424"/>
    <lineage>
        <taxon>Bacteria</taxon>
        <taxon>Pseudomonadati</taxon>
        <taxon>Pseudomonadota</taxon>
        <taxon>Betaproteobacteria</taxon>
        <taxon>Burkholderiales</taxon>
        <taxon>Oxalobacteraceae</taxon>
        <taxon>Herbaspirillum</taxon>
    </lineage>
</organism>
<dbReference type="Proteomes" id="UP000000329">
    <property type="component" value="Chromosome"/>
</dbReference>
<dbReference type="EMBL" id="CP002039">
    <property type="protein sequence ID" value="ADJ65347.1"/>
    <property type="molecule type" value="Genomic_DNA"/>
</dbReference>
<evidence type="ECO:0000313" key="1">
    <source>
        <dbReference type="EMBL" id="ADJ65347.1"/>
    </source>
</evidence>
<dbReference type="STRING" id="757424.Hsero_3869"/>
<accession>D8IS04</accession>
<evidence type="ECO:0000313" key="2">
    <source>
        <dbReference type="Proteomes" id="UP000000329"/>
    </source>
</evidence>
<sequence>MILHFLRGPVRHAAFPVLASSCMRHILGAACVAGAALLAGCSAQQPAPLDASARQAKQARLDQALALFSSNPAGGLPAGWEPLTFTRKKIPTEYRLIDENGRSVLHAWADRASSGLRHPVDIDINKKPWLSWSWKTAGLIPTADLRYRETDDSPVRIVLAFDGDHDKLSLMDTILFDTAKLLTGHELPYATLMYVWDSKAEVGTVIANGRTGRIQMMVAESGPAHVGQWRRYQRNVAEDYERIFGEKPGRLVGVGVLTDTDNTSQKMEAWYGDIRLMRDPDHSMPAQ</sequence>
<evidence type="ECO:0008006" key="3">
    <source>
        <dbReference type="Google" id="ProtNLM"/>
    </source>
</evidence>
<name>D8IS04_HERSS</name>
<dbReference type="KEGG" id="hse:Hsero_3869"/>
<gene>
    <name evidence="1" type="ordered locus">Hsero_3869</name>
</gene>
<dbReference type="eggNOG" id="ENOG502ZQ5C">
    <property type="taxonomic scope" value="Bacteria"/>
</dbReference>
<dbReference type="AlphaFoldDB" id="D8IS04"/>
<dbReference type="InterPro" id="IPR021409">
    <property type="entry name" value="DUF3047"/>
</dbReference>
<protein>
    <recommendedName>
        <fullName evidence="3">DUF3047 domain-containing protein</fullName>
    </recommendedName>
</protein>
<dbReference type="HOGENOM" id="CLU_077139_0_0_4"/>
<keyword evidence="2" id="KW-1185">Reference proteome</keyword>
<dbReference type="PROSITE" id="PS51257">
    <property type="entry name" value="PROKAR_LIPOPROTEIN"/>
    <property type="match status" value="1"/>
</dbReference>